<evidence type="ECO:0000313" key="2">
    <source>
        <dbReference type="Proteomes" id="UP000295554"/>
    </source>
</evidence>
<organism evidence="1 2">
    <name type="scientific">Seongchinamella unica</name>
    <dbReference type="NCBI Taxonomy" id="2547392"/>
    <lineage>
        <taxon>Bacteria</taxon>
        <taxon>Pseudomonadati</taxon>
        <taxon>Pseudomonadota</taxon>
        <taxon>Gammaproteobacteria</taxon>
        <taxon>Cellvibrionales</taxon>
        <taxon>Halieaceae</taxon>
        <taxon>Seongchinamella</taxon>
    </lineage>
</organism>
<evidence type="ECO:0008006" key="3">
    <source>
        <dbReference type="Google" id="ProtNLM"/>
    </source>
</evidence>
<dbReference type="Proteomes" id="UP000295554">
    <property type="component" value="Unassembled WGS sequence"/>
</dbReference>
<accession>A0A4R5LRF5</accession>
<sequence>MTSPASEGVPIRATTVSLTFFLALLFGCSNSATVEKSWVNQEIHTRDLQGVLVLAMANNAEGRRAFEEEFTGALIKHGVHAVASYPLKGGTDITREDVITMAAEAEVDTVLITLFAGRDETAVLHPGRKYYAWAPIYGRDYYGSGRVYGVPYQVGQSADFWAEHKSVHLTAKLYEISSEKRLWQVNSGMEDGSDVAAMRSAFIASFMKDLADQGLVD</sequence>
<keyword evidence="2" id="KW-1185">Reference proteome</keyword>
<protein>
    <recommendedName>
        <fullName evidence="3">DUF4136 domain-containing protein</fullName>
    </recommendedName>
</protein>
<gene>
    <name evidence="1" type="ORF">E2F43_07925</name>
</gene>
<dbReference type="RefSeq" id="WP_133211451.1">
    <property type="nucleotide sequence ID" value="NZ_SMSE01000002.1"/>
</dbReference>
<evidence type="ECO:0000313" key="1">
    <source>
        <dbReference type="EMBL" id="TDG13458.1"/>
    </source>
</evidence>
<name>A0A4R5LRF5_9GAMM</name>
<comment type="caution">
    <text evidence="1">The sequence shown here is derived from an EMBL/GenBank/DDBJ whole genome shotgun (WGS) entry which is preliminary data.</text>
</comment>
<proteinExistence type="predicted"/>
<dbReference type="OrthoDB" id="5739369at2"/>
<dbReference type="EMBL" id="SMSE01000002">
    <property type="protein sequence ID" value="TDG13458.1"/>
    <property type="molecule type" value="Genomic_DNA"/>
</dbReference>
<reference evidence="1 2" key="1">
    <citation type="submission" date="2019-03" db="EMBL/GenBank/DDBJ databases">
        <title>Seongchinamella monodicae gen. nov., sp. nov., a novel member of the Gammaproteobacteria isolated from a tidal mudflat of beach.</title>
        <authorList>
            <person name="Yang H.G."/>
            <person name="Kang J.W."/>
            <person name="Lee S.D."/>
        </authorList>
    </citation>
    <scope>NUCLEOTIDE SEQUENCE [LARGE SCALE GENOMIC DNA]</scope>
    <source>
        <strain evidence="1 2">GH4-78</strain>
    </source>
</reference>
<dbReference type="AlphaFoldDB" id="A0A4R5LRF5"/>